<proteinExistence type="predicted"/>
<dbReference type="EMBL" id="PDDY01000004">
    <property type="protein sequence ID" value="PEH37501.1"/>
    <property type="molecule type" value="Genomic_DNA"/>
</dbReference>
<evidence type="ECO:0000313" key="2">
    <source>
        <dbReference type="EMBL" id="PEH37501.1"/>
    </source>
</evidence>
<comment type="caution">
    <text evidence="2">The sequence shown here is derived from an EMBL/GenBank/DDBJ whole genome shotgun (WGS) entry which is preliminary data.</text>
</comment>
<protein>
    <submittedName>
        <fullName evidence="2">Histidine phosphatase family protein</fullName>
    </submittedName>
</protein>
<feature type="binding site" evidence="1">
    <location>
        <position position="70"/>
    </location>
    <ligand>
        <name>substrate</name>
    </ligand>
</feature>
<dbReference type="SMART" id="SM00855">
    <property type="entry name" value="PGAM"/>
    <property type="match status" value="1"/>
</dbReference>
<dbReference type="GO" id="GO:0016791">
    <property type="term" value="F:phosphatase activity"/>
    <property type="evidence" value="ECO:0007669"/>
    <property type="project" value="TreeGrafter"/>
</dbReference>
<reference evidence="3" key="1">
    <citation type="submission" date="2017-09" db="EMBL/GenBank/DDBJ databases">
        <title>FDA dAtabase for Regulatory Grade micrObial Sequences (FDA-ARGOS): Supporting development and validation of Infectious Disease Dx tests.</title>
        <authorList>
            <person name="Minogue T."/>
            <person name="Wolcott M."/>
            <person name="Wasieloski L."/>
            <person name="Aguilar W."/>
            <person name="Moore D."/>
            <person name="Tallon L."/>
            <person name="Sadzewicz L."/>
            <person name="Ott S."/>
            <person name="Zhao X."/>
            <person name="Nagaraj S."/>
            <person name="Vavikolanu K."/>
            <person name="Aluvathingal J."/>
            <person name="Nadendla S."/>
            <person name="Sichtig H."/>
        </authorList>
    </citation>
    <scope>NUCLEOTIDE SEQUENCE [LARGE SCALE GENOMIC DNA]</scope>
    <source>
        <strain evidence="3">FDAARGOS_390</strain>
    </source>
</reference>
<dbReference type="SUPFAM" id="SSF53254">
    <property type="entry name" value="Phosphoglycerate mutase-like"/>
    <property type="match status" value="1"/>
</dbReference>
<evidence type="ECO:0000256" key="1">
    <source>
        <dbReference type="PIRSR" id="PIRSR613078-2"/>
    </source>
</evidence>
<dbReference type="InterPro" id="IPR050275">
    <property type="entry name" value="PGM_Phosphatase"/>
</dbReference>
<evidence type="ECO:0000313" key="3">
    <source>
        <dbReference type="Proteomes" id="UP000220629"/>
    </source>
</evidence>
<dbReference type="RefSeq" id="WP_096750441.1">
    <property type="nucleotide sequence ID" value="NZ_CADEPU010000013.1"/>
</dbReference>
<dbReference type="PANTHER" id="PTHR48100:SF1">
    <property type="entry name" value="HISTIDINE PHOSPHATASE FAMILY PROTEIN-RELATED"/>
    <property type="match status" value="1"/>
</dbReference>
<organism evidence="2 3">
    <name type="scientific">Burkholderia gladioli</name>
    <name type="common">Pseudomonas marginata</name>
    <name type="synonym">Phytomonas marginata</name>
    <dbReference type="NCBI Taxonomy" id="28095"/>
    <lineage>
        <taxon>Bacteria</taxon>
        <taxon>Pseudomonadati</taxon>
        <taxon>Pseudomonadota</taxon>
        <taxon>Betaproteobacteria</taxon>
        <taxon>Burkholderiales</taxon>
        <taxon>Burkholderiaceae</taxon>
        <taxon>Burkholderia</taxon>
    </lineage>
</organism>
<dbReference type="Pfam" id="PF00300">
    <property type="entry name" value="His_Phos_1"/>
    <property type="match status" value="1"/>
</dbReference>
<dbReference type="CDD" id="cd07067">
    <property type="entry name" value="HP_PGM_like"/>
    <property type="match status" value="1"/>
</dbReference>
<sequence length="240" mass="26349">MTTIYTLPTRRRIYLMRHGDVTYFDARQQAIDPDAVPLNELGRAQARAAGRAFAAQSIRFDRVITSGLNRTVETASLVLAETGQAIDIEIEPAWREIRGGHLADLPPEDVEAAFIGAFHGIVPEHVPFLGGETIGELIDRVLPPLAALRAAPGWDTALLVLHGGVNCALLSHATLPEQRLFIGRFAQSTACINVLDIGQHAHDWVIRQLNYTPPDALHRDARNTVMEVLYHQFVQANAGS</sequence>
<dbReference type="Gene3D" id="3.40.50.1240">
    <property type="entry name" value="Phosphoglycerate mutase-like"/>
    <property type="match status" value="1"/>
</dbReference>
<accession>A0A2A7S1R0</accession>
<gene>
    <name evidence="2" type="ORF">CRM94_23510</name>
</gene>
<dbReference type="AlphaFoldDB" id="A0A2A7S1R0"/>
<dbReference type="GO" id="GO:0005737">
    <property type="term" value="C:cytoplasm"/>
    <property type="evidence" value="ECO:0007669"/>
    <property type="project" value="TreeGrafter"/>
</dbReference>
<dbReference type="InterPro" id="IPR013078">
    <property type="entry name" value="His_Pase_superF_clade-1"/>
</dbReference>
<dbReference type="PANTHER" id="PTHR48100">
    <property type="entry name" value="BROAD-SPECIFICITY PHOSPHATASE YOR283W-RELATED"/>
    <property type="match status" value="1"/>
</dbReference>
<dbReference type="Proteomes" id="UP000220629">
    <property type="component" value="Unassembled WGS sequence"/>
</dbReference>
<name>A0A2A7S1R0_BURGA</name>
<dbReference type="InterPro" id="IPR029033">
    <property type="entry name" value="His_PPase_superfam"/>
</dbReference>